<keyword evidence="1" id="KW-1133">Transmembrane helix</keyword>
<protein>
    <recommendedName>
        <fullName evidence="4">Integral membrane protein</fullName>
    </recommendedName>
</protein>
<feature type="transmembrane region" description="Helical" evidence="1">
    <location>
        <begin position="247"/>
        <end position="268"/>
    </location>
</feature>
<feature type="transmembrane region" description="Helical" evidence="1">
    <location>
        <begin position="313"/>
        <end position="333"/>
    </location>
</feature>
<sequence length="503" mass="59166">MLFIIYTLAFGLMLLNTRGYYWDDWGLIGDFSFDSMNQQFLQNGNIWYGYFEWIFISLQPYGIPLFRFFTFFSFFICGLCVYHIAKSLQILKTYELFFIVVFFLLLPFNIISRNALINAPYTLCYLLFFLAFFLVSVKSTQHILIKILTLALFFISFTMNSLLIFYILPLVYLLYTHKAYTSFKALWLWALKHFDFIFLPVVFYAIKILFFKPYGLYEGYNAVSAGGFFKAFIKTPIFSISHLLHTSFFLLGSLCVLAIIIGFCIFIYRLRYRLLAKRDMFGIGLGFIIMWAGMFSYVVVFKYVAFDTVADRFGILESLGAGIILVFFVNLLTKNTNYKMWILSILILCALHYNIISQQRVFLAYVKQVGVFEHLMQDSKFLNHDTFVIYDTNRGIYDNAFYQLNGIYAKLSHKSDKFISGDYGDIQEMVEYCKAAPTYNCWEYKGDINAYDKIFITENRNEFKHIYNFLVDLRLYVLDIFSQDSFKHKAKNRYEVVVLPPES</sequence>
<feature type="transmembrane region" description="Helical" evidence="1">
    <location>
        <begin position="147"/>
        <end position="175"/>
    </location>
</feature>
<feature type="transmembrane region" description="Helical" evidence="1">
    <location>
        <begin position="222"/>
        <end position="241"/>
    </location>
</feature>
<reference evidence="3" key="1">
    <citation type="journal article" date="2014" name="Genome Announc.">
        <title>Draft genome sequences of six enterohepatic helicobacter species isolated from humans and one from rhesus macaques.</title>
        <authorList>
            <person name="Shen Z."/>
            <person name="Sheh A."/>
            <person name="Young S.K."/>
            <person name="Abouelliel A."/>
            <person name="Ward D.V."/>
            <person name="Earl A.M."/>
            <person name="Fox J.G."/>
        </authorList>
    </citation>
    <scope>NUCLEOTIDE SEQUENCE [LARGE SCALE GENOMIC DNA]</scope>
    <source>
        <strain evidence="3">CCUG 18818</strain>
    </source>
</reference>
<feature type="transmembrane region" description="Helical" evidence="1">
    <location>
        <begin position="61"/>
        <end position="82"/>
    </location>
</feature>
<feature type="transmembrane region" description="Helical" evidence="1">
    <location>
        <begin position="280"/>
        <end position="301"/>
    </location>
</feature>
<keyword evidence="1" id="KW-0812">Transmembrane</keyword>
<evidence type="ECO:0000313" key="3">
    <source>
        <dbReference type="Proteomes" id="UP000005755"/>
    </source>
</evidence>
<name>A0ABN0BAK0_9HELI</name>
<evidence type="ECO:0000313" key="2">
    <source>
        <dbReference type="EMBL" id="EFR46601.1"/>
    </source>
</evidence>
<evidence type="ECO:0008006" key="4">
    <source>
        <dbReference type="Google" id="ProtNLM"/>
    </source>
</evidence>
<gene>
    <name evidence="2" type="ORF">HCCG_01148</name>
</gene>
<dbReference type="Proteomes" id="UP000005755">
    <property type="component" value="Unassembled WGS sequence"/>
</dbReference>
<dbReference type="EMBL" id="DS990392">
    <property type="protein sequence ID" value="EFR46601.1"/>
    <property type="molecule type" value="Genomic_DNA"/>
</dbReference>
<evidence type="ECO:0000256" key="1">
    <source>
        <dbReference type="SAM" id="Phobius"/>
    </source>
</evidence>
<accession>A0ABN0BAK0</accession>
<feature type="transmembrane region" description="Helical" evidence="1">
    <location>
        <begin position="94"/>
        <end position="111"/>
    </location>
</feature>
<organism evidence="2 3">
    <name type="scientific">Helicobacter cinaedi CCUG 18818 = ATCC BAA-847</name>
    <dbReference type="NCBI Taxonomy" id="537971"/>
    <lineage>
        <taxon>Bacteria</taxon>
        <taxon>Pseudomonadati</taxon>
        <taxon>Campylobacterota</taxon>
        <taxon>Epsilonproteobacteria</taxon>
        <taxon>Campylobacterales</taxon>
        <taxon>Helicobacteraceae</taxon>
        <taxon>Helicobacter</taxon>
    </lineage>
</organism>
<proteinExistence type="predicted"/>
<feature type="transmembrane region" description="Helical" evidence="1">
    <location>
        <begin position="340"/>
        <end position="356"/>
    </location>
</feature>
<feature type="transmembrane region" description="Helical" evidence="1">
    <location>
        <begin position="187"/>
        <end position="210"/>
    </location>
</feature>
<dbReference type="RefSeq" id="WP_002956462.1">
    <property type="nucleotide sequence ID" value="NC_020555.1"/>
</dbReference>
<keyword evidence="1" id="KW-0472">Membrane</keyword>
<feature type="transmembrane region" description="Helical" evidence="1">
    <location>
        <begin position="117"/>
        <end position="135"/>
    </location>
</feature>
<keyword evidence="3" id="KW-1185">Reference proteome</keyword>